<dbReference type="InterPro" id="IPR006143">
    <property type="entry name" value="RND_pump_MFP"/>
</dbReference>
<accession>A0A9X3TY24</accession>
<comment type="similarity">
    <text evidence="2">Belongs to the membrane fusion protein (MFP) (TC 8.A.1) family.</text>
</comment>
<name>A0A9X3TY24_9PROT</name>
<feature type="domain" description="Multidrug resistance protein MdtA-like alpha-helical hairpin" evidence="4">
    <location>
        <begin position="102"/>
        <end position="172"/>
    </location>
</feature>
<dbReference type="NCBIfam" id="TIGR01730">
    <property type="entry name" value="RND_mfp"/>
    <property type="match status" value="1"/>
</dbReference>
<dbReference type="Pfam" id="PF25876">
    <property type="entry name" value="HH_MFP_RND"/>
    <property type="match status" value="1"/>
</dbReference>
<feature type="domain" description="Multidrug resistance protein MdtA-like beta-barrel" evidence="6">
    <location>
        <begin position="209"/>
        <end position="299"/>
    </location>
</feature>
<dbReference type="Gene3D" id="2.40.50.100">
    <property type="match status" value="1"/>
</dbReference>
<gene>
    <name evidence="8" type="ORF">NYP16_08055</name>
</gene>
<reference evidence="8" key="1">
    <citation type="submission" date="2022-08" db="EMBL/GenBank/DDBJ databases">
        <authorList>
            <person name="Vandamme P."/>
            <person name="Hettiarachchi A."/>
            <person name="Peeters C."/>
            <person name="Cnockaert M."/>
            <person name="Carlier A."/>
        </authorList>
    </citation>
    <scope>NUCLEOTIDE SEQUENCE</scope>
    <source>
        <strain evidence="8">LMG 31809</strain>
    </source>
</reference>
<comment type="caution">
    <text evidence="8">The sequence shown here is derived from an EMBL/GenBank/DDBJ whole genome shotgun (WGS) entry which is preliminary data.</text>
</comment>
<dbReference type="EMBL" id="JANWOI010000003">
    <property type="protein sequence ID" value="MDA5193901.1"/>
    <property type="molecule type" value="Genomic_DNA"/>
</dbReference>
<dbReference type="Gene3D" id="2.40.420.20">
    <property type="match status" value="1"/>
</dbReference>
<dbReference type="Gene3D" id="2.40.30.170">
    <property type="match status" value="1"/>
</dbReference>
<dbReference type="InterPro" id="IPR058627">
    <property type="entry name" value="MdtA-like_C"/>
</dbReference>
<dbReference type="InterPro" id="IPR058625">
    <property type="entry name" value="MdtA-like_BSH"/>
</dbReference>
<dbReference type="InterPro" id="IPR058626">
    <property type="entry name" value="MdtA-like_b-barrel"/>
</dbReference>
<reference evidence="8" key="2">
    <citation type="journal article" date="2023" name="Syst. Appl. Microbiol.">
        <title>Govania unica gen. nov., sp. nov., a rare biosphere bacterium that represents a novel family in the class Alphaproteobacteria.</title>
        <authorList>
            <person name="Vandamme P."/>
            <person name="Peeters C."/>
            <person name="Hettiarachchi A."/>
            <person name="Cnockaert M."/>
            <person name="Carlier A."/>
        </authorList>
    </citation>
    <scope>NUCLEOTIDE SEQUENCE</scope>
    <source>
        <strain evidence="8">LMG 31809</strain>
    </source>
</reference>
<keyword evidence="3" id="KW-0732">Signal</keyword>
<evidence type="ECO:0000259" key="7">
    <source>
        <dbReference type="Pfam" id="PF25967"/>
    </source>
</evidence>
<evidence type="ECO:0000259" key="6">
    <source>
        <dbReference type="Pfam" id="PF25944"/>
    </source>
</evidence>
<dbReference type="InterPro" id="IPR058624">
    <property type="entry name" value="MdtA-like_HH"/>
</dbReference>
<dbReference type="PROSITE" id="PS51257">
    <property type="entry name" value="PROKAR_LIPOPROTEIN"/>
    <property type="match status" value="1"/>
</dbReference>
<feature type="chain" id="PRO_5040871210" evidence="3">
    <location>
        <begin position="24"/>
        <end position="391"/>
    </location>
</feature>
<dbReference type="PANTHER" id="PTHR30158:SF3">
    <property type="entry name" value="MULTIDRUG EFFLUX PUMP SUBUNIT ACRA-RELATED"/>
    <property type="match status" value="1"/>
</dbReference>
<evidence type="ECO:0000259" key="5">
    <source>
        <dbReference type="Pfam" id="PF25917"/>
    </source>
</evidence>
<evidence type="ECO:0000313" key="8">
    <source>
        <dbReference type="EMBL" id="MDA5193901.1"/>
    </source>
</evidence>
<dbReference type="Pfam" id="PF25967">
    <property type="entry name" value="RND-MFP_C"/>
    <property type="match status" value="1"/>
</dbReference>
<dbReference type="Pfam" id="PF25944">
    <property type="entry name" value="Beta-barrel_RND"/>
    <property type="match status" value="1"/>
</dbReference>
<dbReference type="Gene3D" id="1.10.287.470">
    <property type="entry name" value="Helix hairpin bin"/>
    <property type="match status" value="1"/>
</dbReference>
<feature type="signal peptide" evidence="3">
    <location>
        <begin position="1"/>
        <end position="23"/>
    </location>
</feature>
<evidence type="ECO:0000256" key="3">
    <source>
        <dbReference type="SAM" id="SignalP"/>
    </source>
</evidence>
<dbReference type="GO" id="GO:0022857">
    <property type="term" value="F:transmembrane transporter activity"/>
    <property type="evidence" value="ECO:0007669"/>
    <property type="project" value="InterPro"/>
</dbReference>
<proteinExistence type="inferred from homology"/>
<comment type="subcellular location">
    <subcellularLocation>
        <location evidence="1">Cell envelope</location>
    </subcellularLocation>
</comment>
<dbReference type="AlphaFoldDB" id="A0A9X3TY24"/>
<dbReference type="GO" id="GO:0046677">
    <property type="term" value="P:response to antibiotic"/>
    <property type="evidence" value="ECO:0007669"/>
    <property type="project" value="TreeGrafter"/>
</dbReference>
<protein>
    <submittedName>
        <fullName evidence="8">Efflux RND transporter periplasmic adaptor subunit</fullName>
    </submittedName>
</protein>
<dbReference type="FunFam" id="1.10.287.470:FF:000002">
    <property type="entry name" value="Efflux RND transporter periplasmic adaptor subunit"/>
    <property type="match status" value="1"/>
</dbReference>
<feature type="domain" description="Multidrug resistance protein MdtA-like barrel-sandwich hybrid" evidence="5">
    <location>
        <begin position="63"/>
        <end position="205"/>
    </location>
</feature>
<evidence type="ECO:0000256" key="1">
    <source>
        <dbReference type="ARBA" id="ARBA00004196"/>
    </source>
</evidence>
<dbReference type="Pfam" id="PF25917">
    <property type="entry name" value="BSH_RND"/>
    <property type="match status" value="1"/>
</dbReference>
<evidence type="ECO:0000313" key="9">
    <source>
        <dbReference type="Proteomes" id="UP001141619"/>
    </source>
</evidence>
<dbReference type="GO" id="GO:0005886">
    <property type="term" value="C:plasma membrane"/>
    <property type="evidence" value="ECO:0007669"/>
    <property type="project" value="UniProtKB-SubCell"/>
</dbReference>
<organism evidence="8 9">
    <name type="scientific">Govanella unica</name>
    <dbReference type="NCBI Taxonomy" id="2975056"/>
    <lineage>
        <taxon>Bacteria</taxon>
        <taxon>Pseudomonadati</taxon>
        <taxon>Pseudomonadota</taxon>
        <taxon>Alphaproteobacteria</taxon>
        <taxon>Emcibacterales</taxon>
        <taxon>Govanellaceae</taxon>
        <taxon>Govanella</taxon>
    </lineage>
</organism>
<dbReference type="PANTHER" id="PTHR30158">
    <property type="entry name" value="ACRA/E-RELATED COMPONENT OF DRUG EFFLUX TRANSPORTER"/>
    <property type="match status" value="1"/>
</dbReference>
<dbReference type="FunFam" id="2.40.420.20:FF:000001">
    <property type="entry name" value="Efflux RND transporter periplasmic adaptor subunit"/>
    <property type="match status" value="1"/>
</dbReference>
<evidence type="ECO:0000256" key="2">
    <source>
        <dbReference type="ARBA" id="ARBA00009477"/>
    </source>
</evidence>
<evidence type="ECO:0000259" key="4">
    <source>
        <dbReference type="Pfam" id="PF25876"/>
    </source>
</evidence>
<feature type="domain" description="Multidrug resistance protein MdtA-like C-terminal permuted SH3" evidence="7">
    <location>
        <begin position="303"/>
        <end position="365"/>
    </location>
</feature>
<dbReference type="Proteomes" id="UP001141619">
    <property type="component" value="Unassembled WGS sequence"/>
</dbReference>
<sequence>MRSQIKTLTAVGLLLAAALTVAACEKKNEAPQGRAPEVAVVTVKPQKLSLTTELVGRTTSYQVAEVRPQVTGIVLKRLFREGGEVKAGESLYQIDPATYQATLSSAKADLARAEANATTARLKAGRFTELVAINAVSKQDHDDAVAALKQADAAVAASRAAVQQADINLRYTKVVSPISGRIGRSLVTPGALVTANQAASLATVQQLDPIYVDVSQSSTELMKLRRNLAESGIQKEGSTKAKVKLILEDGTAYPLEGTLEFAEVTVDPTTGSVILRALFPNPKHELLPGMYVRAVLGEGVKQDAMLAPQQAVSRDPKGNATTFVVSADNKVEQRMIVTGRSVGDQWLVTEGLNPGDRVVVEGFQRIRPGAPVKAVELEAPSAAAPTAKARK</sequence>
<dbReference type="SUPFAM" id="SSF111369">
    <property type="entry name" value="HlyD-like secretion proteins"/>
    <property type="match status" value="1"/>
</dbReference>
<keyword evidence="9" id="KW-1185">Reference proteome</keyword>
<dbReference type="RefSeq" id="WP_274943608.1">
    <property type="nucleotide sequence ID" value="NZ_JANWOI010000003.1"/>
</dbReference>